<reference evidence="5 6" key="1">
    <citation type="submission" date="2016-10" db="EMBL/GenBank/DDBJ databases">
        <authorList>
            <person name="de Groot N.N."/>
        </authorList>
    </citation>
    <scope>NUCLEOTIDE SEQUENCE [LARGE SCALE GENOMIC DNA]</scope>
    <source>
        <strain evidence="5 6">CPCC 202699</strain>
    </source>
</reference>
<dbReference type="InterPro" id="IPR045851">
    <property type="entry name" value="AMP-bd_C_sf"/>
</dbReference>
<comment type="similarity">
    <text evidence="1">Belongs to the ATP-dependent AMP-binding enzyme family.</text>
</comment>
<dbReference type="Pfam" id="PF13193">
    <property type="entry name" value="AMP-binding_C"/>
    <property type="match status" value="1"/>
</dbReference>
<dbReference type="InterPro" id="IPR042099">
    <property type="entry name" value="ANL_N_sf"/>
</dbReference>
<evidence type="ECO:0000313" key="6">
    <source>
        <dbReference type="Proteomes" id="UP000199515"/>
    </source>
</evidence>
<dbReference type="PANTHER" id="PTHR43201:SF5">
    <property type="entry name" value="MEDIUM-CHAIN ACYL-COA LIGASE ACSF2, MITOCHONDRIAL"/>
    <property type="match status" value="1"/>
</dbReference>
<organism evidence="5 6">
    <name type="scientific">Amycolatopsis xylanica</name>
    <dbReference type="NCBI Taxonomy" id="589385"/>
    <lineage>
        <taxon>Bacteria</taxon>
        <taxon>Bacillati</taxon>
        <taxon>Actinomycetota</taxon>
        <taxon>Actinomycetes</taxon>
        <taxon>Pseudonocardiales</taxon>
        <taxon>Pseudonocardiaceae</taxon>
        <taxon>Amycolatopsis</taxon>
    </lineage>
</organism>
<dbReference type="Pfam" id="PF00501">
    <property type="entry name" value="AMP-binding"/>
    <property type="match status" value="1"/>
</dbReference>
<dbReference type="RefSeq" id="WP_143047271.1">
    <property type="nucleotide sequence ID" value="NZ_FNON01000013.1"/>
</dbReference>
<accession>A0A1H3S8P3</accession>
<dbReference type="Proteomes" id="UP000199515">
    <property type="component" value="Unassembled WGS sequence"/>
</dbReference>
<dbReference type="Gene3D" id="3.30.300.30">
    <property type="match status" value="1"/>
</dbReference>
<dbReference type="PANTHER" id="PTHR43201">
    <property type="entry name" value="ACYL-COA SYNTHETASE"/>
    <property type="match status" value="1"/>
</dbReference>
<dbReference type="OrthoDB" id="9803968at2"/>
<dbReference type="PROSITE" id="PS00455">
    <property type="entry name" value="AMP_BINDING"/>
    <property type="match status" value="1"/>
</dbReference>
<keyword evidence="2 5" id="KW-0436">Ligase</keyword>
<sequence length="549" mass="59399">MTIGDTFGDTIAEPVRFQDEGWWRSTTFLDDLAAAARDRGDHPALIAHDEAGNATALSYTELAGTVERFASALRELGVGRGDVVACYLPNLWLLAPLYLACHRVGAVSSPIFPVVGSRELGHVLEVTSAKICVTVDKYGEHDCAALLAEAAPETLVHRVVVGDAVATGALDFDQFFVRTPWEERTPVPEADRLGPDEPAQLLHTSGTTGKMKLVVHSQNTLYAAVRAVSEPHRLTPDDVISLPGIGTAMAGLTYGLYLPLFLGATGVVQKQTNDMDLLRDLIEAHRVSWLYTPPIFLVNLLASQRKEARDTSSLKQIVTGSAPVHPQLSADVREVFDVELHALWGMTENGAVTVTRPDDPPGWAAHSDGSPTPWMDVRIDAEPGEEAGRLLVRGASQCLGYLGQREVYDSCVDADGWFDTGDLARPDGRGGIRIVGRRADIITRPDGMQVSTLEVESLLQRHPGITEVVLVGYPHPEIPGGSKVCAVVVPVFPVLSLAELHAYLASEGVAKAFWPDRVQFVGMLPKNSLGKVLRRPLRERLELAAAPRP</sequence>
<feature type="domain" description="AMP-binding enzyme C-terminal" evidence="4">
    <location>
        <begin position="454"/>
        <end position="531"/>
    </location>
</feature>
<dbReference type="SUPFAM" id="SSF56801">
    <property type="entry name" value="Acetyl-CoA synthetase-like"/>
    <property type="match status" value="1"/>
</dbReference>
<dbReference type="GO" id="GO:0006631">
    <property type="term" value="P:fatty acid metabolic process"/>
    <property type="evidence" value="ECO:0007669"/>
    <property type="project" value="TreeGrafter"/>
</dbReference>
<keyword evidence="6" id="KW-1185">Reference proteome</keyword>
<dbReference type="Gene3D" id="3.40.50.12780">
    <property type="entry name" value="N-terminal domain of ligase-like"/>
    <property type="match status" value="1"/>
</dbReference>
<dbReference type="STRING" id="589385.SAMN05421504_11323"/>
<dbReference type="InterPro" id="IPR000873">
    <property type="entry name" value="AMP-dep_synth/lig_dom"/>
</dbReference>
<evidence type="ECO:0000313" key="5">
    <source>
        <dbReference type="EMBL" id="SDZ34127.1"/>
    </source>
</evidence>
<name>A0A1H3S8P3_9PSEU</name>
<dbReference type="EMBL" id="FNON01000013">
    <property type="protein sequence ID" value="SDZ34127.1"/>
    <property type="molecule type" value="Genomic_DNA"/>
</dbReference>
<dbReference type="AlphaFoldDB" id="A0A1H3S8P3"/>
<evidence type="ECO:0000259" key="3">
    <source>
        <dbReference type="Pfam" id="PF00501"/>
    </source>
</evidence>
<evidence type="ECO:0000256" key="2">
    <source>
        <dbReference type="ARBA" id="ARBA00022598"/>
    </source>
</evidence>
<dbReference type="GO" id="GO:0031956">
    <property type="term" value="F:medium-chain fatty acid-CoA ligase activity"/>
    <property type="evidence" value="ECO:0007669"/>
    <property type="project" value="TreeGrafter"/>
</dbReference>
<dbReference type="InterPro" id="IPR020845">
    <property type="entry name" value="AMP-binding_CS"/>
</dbReference>
<dbReference type="InterPro" id="IPR025110">
    <property type="entry name" value="AMP-bd_C"/>
</dbReference>
<gene>
    <name evidence="5" type="ORF">SAMN05421504_11323</name>
</gene>
<protein>
    <submittedName>
        <fullName evidence="5">Cyclohexanecarboxylate-CoA ligase</fullName>
    </submittedName>
</protein>
<evidence type="ECO:0000256" key="1">
    <source>
        <dbReference type="ARBA" id="ARBA00006432"/>
    </source>
</evidence>
<feature type="domain" description="AMP-dependent synthetase/ligase" evidence="3">
    <location>
        <begin position="34"/>
        <end position="402"/>
    </location>
</feature>
<proteinExistence type="inferred from homology"/>
<evidence type="ECO:0000259" key="4">
    <source>
        <dbReference type="Pfam" id="PF13193"/>
    </source>
</evidence>